<reference evidence="1 2" key="1">
    <citation type="journal article" date="2019" name="Genome Biol. Evol.">
        <title>Insights into the evolution of the New World diploid cottons (Gossypium, subgenus Houzingenia) based on genome sequencing.</title>
        <authorList>
            <person name="Grover C.E."/>
            <person name="Arick M.A. 2nd"/>
            <person name="Thrash A."/>
            <person name="Conover J.L."/>
            <person name="Sanders W.S."/>
            <person name="Peterson D.G."/>
            <person name="Frelichowski J.E."/>
            <person name="Scheffler J.A."/>
            <person name="Scheffler B.E."/>
            <person name="Wendel J.F."/>
        </authorList>
    </citation>
    <scope>NUCLEOTIDE SEQUENCE [LARGE SCALE GENOMIC DNA]</scope>
    <source>
        <strain evidence="1">0</strain>
        <tissue evidence="1">Leaf</tissue>
    </source>
</reference>
<sequence>MGNFGLCEDNQCVACPSPKGLLGWNKNCQSKKVTSCRPNDFSYCKLEGVNHFMSQYNEGPTKESGCGKKCTLDCKCLDETSKCWVANEFPCGLHNVVLGVRQYCKVEFELKQLELLIELNLSSVILDSNDS</sequence>
<proteinExistence type="predicted"/>
<dbReference type="EMBL" id="JABFAD010000013">
    <property type="protein sequence ID" value="MBA0816626.1"/>
    <property type="molecule type" value="Genomic_DNA"/>
</dbReference>
<evidence type="ECO:0000313" key="2">
    <source>
        <dbReference type="Proteomes" id="UP000593560"/>
    </source>
</evidence>
<protein>
    <recommendedName>
        <fullName evidence="3">Apple domain-containing protein</fullName>
    </recommendedName>
</protein>
<dbReference type="OrthoDB" id="1884773at2759"/>
<name>A0A7J9I3D0_9ROSI</name>
<evidence type="ECO:0008006" key="3">
    <source>
        <dbReference type="Google" id="ProtNLM"/>
    </source>
</evidence>
<dbReference type="AlphaFoldDB" id="A0A7J9I3D0"/>
<dbReference type="Proteomes" id="UP000593560">
    <property type="component" value="Unassembled WGS sequence"/>
</dbReference>
<comment type="caution">
    <text evidence="1">The sequence shown here is derived from an EMBL/GenBank/DDBJ whole genome shotgun (WGS) entry which is preliminary data.</text>
</comment>
<gene>
    <name evidence="1" type="ORF">Gohar_001267</name>
</gene>
<organism evidence="1 2">
    <name type="scientific">Gossypium harknessii</name>
    <dbReference type="NCBI Taxonomy" id="34285"/>
    <lineage>
        <taxon>Eukaryota</taxon>
        <taxon>Viridiplantae</taxon>
        <taxon>Streptophyta</taxon>
        <taxon>Embryophyta</taxon>
        <taxon>Tracheophyta</taxon>
        <taxon>Spermatophyta</taxon>
        <taxon>Magnoliopsida</taxon>
        <taxon>eudicotyledons</taxon>
        <taxon>Gunneridae</taxon>
        <taxon>Pentapetalae</taxon>
        <taxon>rosids</taxon>
        <taxon>malvids</taxon>
        <taxon>Malvales</taxon>
        <taxon>Malvaceae</taxon>
        <taxon>Malvoideae</taxon>
        <taxon>Gossypium</taxon>
    </lineage>
</organism>
<evidence type="ECO:0000313" key="1">
    <source>
        <dbReference type="EMBL" id="MBA0816626.1"/>
    </source>
</evidence>
<keyword evidence="2" id="KW-1185">Reference proteome</keyword>
<accession>A0A7J9I3D0</accession>